<accession>K3WW66</accession>
<dbReference type="InParanoid" id="K3WW66"/>
<dbReference type="EnsemblProtists" id="PYU1_T009214">
    <property type="protein sequence ID" value="PYU1_T009214"/>
    <property type="gene ID" value="PYU1_G009196"/>
</dbReference>
<feature type="compositionally biased region" description="Polar residues" evidence="2">
    <location>
        <begin position="517"/>
        <end position="528"/>
    </location>
</feature>
<dbReference type="Gene3D" id="3.30.900.10">
    <property type="entry name" value="HORMA domain"/>
    <property type="match status" value="1"/>
</dbReference>
<proteinExistence type="predicted"/>
<dbReference type="GO" id="GO:1990316">
    <property type="term" value="C:Atg1/ULK1 kinase complex"/>
    <property type="evidence" value="ECO:0007669"/>
    <property type="project" value="InterPro"/>
</dbReference>
<evidence type="ECO:0000256" key="1">
    <source>
        <dbReference type="ARBA" id="ARBA00023006"/>
    </source>
</evidence>
<reference evidence="5" key="1">
    <citation type="journal article" date="2010" name="Genome Biol.">
        <title>Genome sequence of the necrotrophic plant pathogen Pythium ultimum reveals original pathogenicity mechanisms and effector repertoire.</title>
        <authorList>
            <person name="Levesque C.A."/>
            <person name="Brouwer H."/>
            <person name="Cano L."/>
            <person name="Hamilton J.P."/>
            <person name="Holt C."/>
            <person name="Huitema E."/>
            <person name="Raffaele S."/>
            <person name="Robideau G.P."/>
            <person name="Thines M."/>
            <person name="Win J."/>
            <person name="Zerillo M.M."/>
            <person name="Beakes G.W."/>
            <person name="Boore J.L."/>
            <person name="Busam D."/>
            <person name="Dumas B."/>
            <person name="Ferriera S."/>
            <person name="Fuerstenberg S.I."/>
            <person name="Gachon C.M."/>
            <person name="Gaulin E."/>
            <person name="Govers F."/>
            <person name="Grenville-Briggs L."/>
            <person name="Horner N."/>
            <person name="Hostetler J."/>
            <person name="Jiang R.H."/>
            <person name="Johnson J."/>
            <person name="Krajaejun T."/>
            <person name="Lin H."/>
            <person name="Meijer H.J."/>
            <person name="Moore B."/>
            <person name="Morris P."/>
            <person name="Phuntmart V."/>
            <person name="Puiu D."/>
            <person name="Shetty J."/>
            <person name="Stajich J.E."/>
            <person name="Tripathy S."/>
            <person name="Wawra S."/>
            <person name="van West P."/>
            <person name="Whitty B.R."/>
            <person name="Coutinho P.M."/>
            <person name="Henrissat B."/>
            <person name="Martin F."/>
            <person name="Thomas P.D."/>
            <person name="Tyler B.M."/>
            <person name="De Vries R.P."/>
            <person name="Kamoun S."/>
            <person name="Yandell M."/>
            <person name="Tisserat N."/>
            <person name="Buell C.R."/>
        </authorList>
    </citation>
    <scope>NUCLEOTIDE SEQUENCE</scope>
    <source>
        <strain evidence="5">DAOM:BR144</strain>
    </source>
</reference>
<dbReference type="PANTHER" id="PTHR13430:SF4">
    <property type="entry name" value="AUTOPHAGY-RELATED PROTEIN 13"/>
    <property type="match status" value="1"/>
</dbReference>
<dbReference type="Pfam" id="PF10033">
    <property type="entry name" value="ATG13"/>
    <property type="match status" value="2"/>
</dbReference>
<feature type="region of interest" description="Disordered" evidence="2">
    <location>
        <begin position="358"/>
        <end position="408"/>
    </location>
</feature>
<feature type="region of interest" description="Disordered" evidence="2">
    <location>
        <begin position="234"/>
        <end position="290"/>
    </location>
</feature>
<keyword evidence="1" id="KW-0072">Autophagy</keyword>
<feature type="compositionally biased region" description="Basic and acidic residues" evidence="2">
    <location>
        <begin position="504"/>
        <end position="513"/>
    </location>
</feature>
<feature type="region of interest" description="Disordered" evidence="2">
    <location>
        <begin position="312"/>
        <end position="331"/>
    </location>
</feature>
<dbReference type="AlphaFoldDB" id="K3WW66"/>
<evidence type="ECO:0000313" key="4">
    <source>
        <dbReference type="EnsemblProtists" id="PYU1_T009214"/>
    </source>
</evidence>
<evidence type="ECO:0000256" key="2">
    <source>
        <dbReference type="SAM" id="MobiDB-lite"/>
    </source>
</evidence>
<feature type="domain" description="Autophagy-related protein 13 N-terminal" evidence="3">
    <location>
        <begin position="75"/>
        <end position="206"/>
    </location>
</feature>
<organism evidence="4 5">
    <name type="scientific">Globisporangium ultimum (strain ATCC 200006 / CBS 805.95 / DAOM BR144)</name>
    <name type="common">Pythium ultimum</name>
    <dbReference type="NCBI Taxonomy" id="431595"/>
    <lineage>
        <taxon>Eukaryota</taxon>
        <taxon>Sar</taxon>
        <taxon>Stramenopiles</taxon>
        <taxon>Oomycota</taxon>
        <taxon>Peronosporomycetes</taxon>
        <taxon>Pythiales</taxon>
        <taxon>Pythiaceae</taxon>
        <taxon>Globisporangium</taxon>
    </lineage>
</organism>
<evidence type="ECO:0000313" key="5">
    <source>
        <dbReference type="Proteomes" id="UP000019132"/>
    </source>
</evidence>
<dbReference type="eggNOG" id="KOG4573">
    <property type="taxonomic scope" value="Eukaryota"/>
</dbReference>
<dbReference type="InterPro" id="IPR018731">
    <property type="entry name" value="Atg13_N"/>
</dbReference>
<feature type="domain" description="Autophagy-related protein 13 N-terminal" evidence="3">
    <location>
        <begin position="10"/>
        <end position="74"/>
    </location>
</feature>
<sequence>RAKTDQVVLEFLYKAAELIIQSRVNFQSEADHRRGNRRARFNLDIEEVQFVRDAMLAWREDVHLPLTIGIYLDSGGDDQRVLLEQWSVMYAPDGGDADSYSGLRRNSSSHLTGAARDVIQQLKEVCKKISVLLRALYSFMRLLPAHRLFKRSYPSTLSYEIHSMSSAFLETHFEKDVPVSRYSFVPITTPFGFLKISTVYRLNCEFIREQEAAPAPIFKNNFIIQDYVPSSPELSAQREDRMSLPTRVQEPSDFLPDADDDAERDEFHERRRRSSPANMIDETVNRRTSQAISQPMAIPQAKAPTVYEEGVASPRESGKVIHPHSYGDPDRLRDVVANPNVTAAPYGYGNVAIDRAAAPTPPSQWSATSSGGGGVTGGSGLSPASFQDEGSHFPLSTPPRHPNSLSIIRNRESDGNSVLSHFEPDDISDLLLPFAIGDGGGATSNATTLTSTGSELARPSGAESEGYGSKGVSWDTASVGSFLNQLKNAPRLHMVQDTSSARSDQQRNGDEGRAPGSSEQQPPRSVTPQAFFEDELASFRSLRDELARDL</sequence>
<reference evidence="4" key="3">
    <citation type="submission" date="2015-02" db="UniProtKB">
        <authorList>
            <consortium name="EnsemblProtists"/>
        </authorList>
    </citation>
    <scope>IDENTIFICATION</scope>
    <source>
        <strain evidence="4">DAOM BR144</strain>
    </source>
</reference>
<feature type="region of interest" description="Disordered" evidence="2">
    <location>
        <begin position="445"/>
        <end position="471"/>
    </location>
</feature>
<name>K3WW66_GLOUD</name>
<reference evidence="5" key="2">
    <citation type="submission" date="2010-04" db="EMBL/GenBank/DDBJ databases">
        <authorList>
            <person name="Buell R."/>
            <person name="Hamilton J."/>
            <person name="Hostetler J."/>
        </authorList>
    </citation>
    <scope>NUCLEOTIDE SEQUENCE [LARGE SCALE GENOMIC DNA]</scope>
    <source>
        <strain evidence="5">DAOM:BR144</strain>
    </source>
</reference>
<dbReference type="InterPro" id="IPR036570">
    <property type="entry name" value="HORMA_dom_sf"/>
</dbReference>
<dbReference type="VEuPathDB" id="FungiDB:PYU1_G009196"/>
<feature type="region of interest" description="Disordered" evidence="2">
    <location>
        <begin position="496"/>
        <end position="530"/>
    </location>
</feature>
<dbReference type="Proteomes" id="UP000019132">
    <property type="component" value="Unassembled WGS sequence"/>
</dbReference>
<evidence type="ECO:0000259" key="3">
    <source>
        <dbReference type="Pfam" id="PF10033"/>
    </source>
</evidence>
<dbReference type="EMBL" id="GL376632">
    <property type="status" value="NOT_ANNOTATED_CDS"/>
    <property type="molecule type" value="Genomic_DNA"/>
</dbReference>
<feature type="compositionally biased region" description="Gly residues" evidence="2">
    <location>
        <begin position="370"/>
        <end position="380"/>
    </location>
</feature>
<dbReference type="GO" id="GO:0000045">
    <property type="term" value="P:autophagosome assembly"/>
    <property type="evidence" value="ECO:0007669"/>
    <property type="project" value="InterPro"/>
</dbReference>
<feature type="compositionally biased region" description="Polar residues" evidence="2">
    <location>
        <begin position="445"/>
        <end position="454"/>
    </location>
</feature>
<dbReference type="OMA" id="NCEFIRE"/>
<keyword evidence="5" id="KW-1185">Reference proteome</keyword>
<protein>
    <recommendedName>
        <fullName evidence="3">Autophagy-related protein 13 N-terminal domain-containing protein</fullName>
    </recommendedName>
</protein>
<dbReference type="STRING" id="431595.K3WW66"/>
<dbReference type="HOGENOM" id="CLU_569200_0_0_1"/>
<dbReference type="PANTHER" id="PTHR13430">
    <property type="match status" value="1"/>
</dbReference>
<dbReference type="InterPro" id="IPR040182">
    <property type="entry name" value="ATG13"/>
</dbReference>